<dbReference type="CDD" id="cd17532">
    <property type="entry name" value="REC_LytTR_AlgR-like"/>
    <property type="match status" value="1"/>
</dbReference>
<keyword evidence="1" id="KW-0902">Two-component regulatory system</keyword>
<dbReference type="InterPro" id="IPR001789">
    <property type="entry name" value="Sig_transdc_resp-reg_receiver"/>
</dbReference>
<dbReference type="SUPFAM" id="SSF52172">
    <property type="entry name" value="CheY-like"/>
    <property type="match status" value="1"/>
</dbReference>
<dbReference type="PANTHER" id="PTHR37299">
    <property type="entry name" value="TRANSCRIPTIONAL REGULATOR-RELATED"/>
    <property type="match status" value="1"/>
</dbReference>
<protein>
    <submittedName>
        <fullName evidence="5">LytTR family transcriptional regulator</fullName>
    </submittedName>
</protein>
<evidence type="ECO:0000259" key="4">
    <source>
        <dbReference type="PROSITE" id="PS50930"/>
    </source>
</evidence>
<keyword evidence="2" id="KW-0597">Phosphoprotein</keyword>
<evidence type="ECO:0000313" key="5">
    <source>
        <dbReference type="EMBL" id="KFZ38715.1"/>
    </source>
</evidence>
<sequence length="249" mass="28464">MKAIIVEDEPLALEELQYIIQKHSHIDVVETFEDGLDAFKYLQTQQVDVVFLDINVPSIDGMLLARNIHQFAVKPFIVFTTAHKDFAAEAFEIEAFDYILKPFNERRIEGVLNKLESTSNTGATAPAAVATATASTVSVANTKVNLNKGDRIFVTDTDAIYYIEADEKLTHVFTKDEEFVLTMTISEFIDKLPAEQFFRSHRSYCINLSKVQEIIPWYNSTYMVKLFDIEPQIPVSRSRIKAFRELMHL</sequence>
<dbReference type="SMART" id="SM00448">
    <property type="entry name" value="REC"/>
    <property type="match status" value="1"/>
</dbReference>
<dbReference type="Pfam" id="PF00072">
    <property type="entry name" value="Response_reg"/>
    <property type="match status" value="1"/>
</dbReference>
<dbReference type="Pfam" id="PF04397">
    <property type="entry name" value="LytTR"/>
    <property type="match status" value="1"/>
</dbReference>
<evidence type="ECO:0000259" key="3">
    <source>
        <dbReference type="PROSITE" id="PS50110"/>
    </source>
</evidence>
<dbReference type="Gene3D" id="2.20.25.10">
    <property type="match status" value="1"/>
</dbReference>
<dbReference type="InterPro" id="IPR011006">
    <property type="entry name" value="CheY-like_superfamily"/>
</dbReference>
<dbReference type="GO" id="GO:0000156">
    <property type="term" value="F:phosphorelay response regulator activity"/>
    <property type="evidence" value="ECO:0007669"/>
    <property type="project" value="InterPro"/>
</dbReference>
<dbReference type="eggNOG" id="COG3279">
    <property type="taxonomic scope" value="Bacteria"/>
</dbReference>
<dbReference type="Gene3D" id="2.40.50.40">
    <property type="match status" value="1"/>
</dbReference>
<feature type="domain" description="Response regulatory" evidence="3">
    <location>
        <begin position="2"/>
        <end position="116"/>
    </location>
</feature>
<evidence type="ECO:0000313" key="6">
    <source>
        <dbReference type="Proteomes" id="UP000029264"/>
    </source>
</evidence>
<dbReference type="AlphaFoldDB" id="A0A094JFJ0"/>
<feature type="modified residue" description="4-aspartylphosphate" evidence="2">
    <location>
        <position position="53"/>
    </location>
</feature>
<organism evidence="5 6">
    <name type="scientific">Shewanella mangrovi</name>
    <dbReference type="NCBI Taxonomy" id="1515746"/>
    <lineage>
        <taxon>Bacteria</taxon>
        <taxon>Pseudomonadati</taxon>
        <taxon>Pseudomonadota</taxon>
        <taxon>Gammaproteobacteria</taxon>
        <taxon>Alteromonadales</taxon>
        <taxon>Shewanellaceae</taxon>
        <taxon>Shewanella</taxon>
    </lineage>
</organism>
<evidence type="ECO:0000256" key="2">
    <source>
        <dbReference type="PROSITE-ProRule" id="PRU00169"/>
    </source>
</evidence>
<accession>A0A094JFJ0</accession>
<dbReference type="GO" id="GO:0003677">
    <property type="term" value="F:DNA binding"/>
    <property type="evidence" value="ECO:0007669"/>
    <property type="project" value="InterPro"/>
</dbReference>
<dbReference type="PANTHER" id="PTHR37299:SF1">
    <property type="entry name" value="STAGE 0 SPORULATION PROTEIN A HOMOLOG"/>
    <property type="match status" value="1"/>
</dbReference>
<feature type="domain" description="HTH LytTR-type" evidence="4">
    <location>
        <begin position="144"/>
        <end position="249"/>
    </location>
</feature>
<dbReference type="Proteomes" id="UP000029264">
    <property type="component" value="Unassembled WGS sequence"/>
</dbReference>
<dbReference type="STRING" id="1515746.HR45_04650"/>
<dbReference type="PROSITE" id="PS50110">
    <property type="entry name" value="RESPONSE_REGULATORY"/>
    <property type="match status" value="1"/>
</dbReference>
<dbReference type="InterPro" id="IPR007492">
    <property type="entry name" value="LytTR_DNA-bd_dom"/>
</dbReference>
<dbReference type="EMBL" id="JPEO01000002">
    <property type="protein sequence ID" value="KFZ38715.1"/>
    <property type="molecule type" value="Genomic_DNA"/>
</dbReference>
<reference evidence="5 6" key="1">
    <citation type="submission" date="2014-06" db="EMBL/GenBank/DDBJ databases">
        <title>Shewanella sp. YQH10.</title>
        <authorList>
            <person name="Liu Y."/>
            <person name="Zeng R."/>
        </authorList>
    </citation>
    <scope>NUCLEOTIDE SEQUENCE [LARGE SCALE GENOMIC DNA]</scope>
    <source>
        <strain evidence="5 6">YQH10</strain>
    </source>
</reference>
<name>A0A094JFJ0_9GAMM</name>
<keyword evidence="6" id="KW-1185">Reference proteome</keyword>
<proteinExistence type="predicted"/>
<dbReference type="Gene3D" id="3.40.50.2300">
    <property type="match status" value="1"/>
</dbReference>
<dbReference type="OrthoDB" id="236568at2"/>
<gene>
    <name evidence="5" type="ORF">HR45_04650</name>
</gene>
<evidence type="ECO:0000256" key="1">
    <source>
        <dbReference type="ARBA" id="ARBA00023012"/>
    </source>
</evidence>
<dbReference type="RefSeq" id="WP_037440080.1">
    <property type="nucleotide sequence ID" value="NZ_JPEO01000002.1"/>
</dbReference>
<dbReference type="PROSITE" id="PS50930">
    <property type="entry name" value="HTH_LYTTR"/>
    <property type="match status" value="1"/>
</dbReference>
<comment type="caution">
    <text evidence="5">The sequence shown here is derived from an EMBL/GenBank/DDBJ whole genome shotgun (WGS) entry which is preliminary data.</text>
</comment>
<dbReference type="InterPro" id="IPR046947">
    <property type="entry name" value="LytR-like"/>
</dbReference>
<dbReference type="SMART" id="SM00850">
    <property type="entry name" value="LytTR"/>
    <property type="match status" value="1"/>
</dbReference>